<feature type="signal peptide" evidence="8">
    <location>
        <begin position="1"/>
        <end position="28"/>
    </location>
</feature>
<keyword evidence="11" id="KW-1185">Reference proteome</keyword>
<dbReference type="EMBL" id="JBHUMB010000014">
    <property type="protein sequence ID" value="MFD2744079.1"/>
    <property type="molecule type" value="Genomic_DNA"/>
</dbReference>
<name>A0ABW5UDT1_9SPHI</name>
<dbReference type="GO" id="GO:0016746">
    <property type="term" value="F:acyltransferase activity"/>
    <property type="evidence" value="ECO:0007669"/>
    <property type="project" value="UniProtKB-KW"/>
</dbReference>
<dbReference type="Gene3D" id="2.40.440.10">
    <property type="entry name" value="L,D-transpeptidase catalytic domain-like"/>
    <property type="match status" value="1"/>
</dbReference>
<keyword evidence="6 7" id="KW-0961">Cell wall biogenesis/degradation</keyword>
<dbReference type="PROSITE" id="PS52029">
    <property type="entry name" value="LD_TPASE"/>
    <property type="match status" value="1"/>
</dbReference>
<dbReference type="CDD" id="cd16913">
    <property type="entry name" value="YkuD_like"/>
    <property type="match status" value="1"/>
</dbReference>
<dbReference type="Pfam" id="PF03734">
    <property type="entry name" value="YkuD"/>
    <property type="match status" value="1"/>
</dbReference>
<dbReference type="SUPFAM" id="SSF141523">
    <property type="entry name" value="L,D-transpeptidase catalytic domain-like"/>
    <property type="match status" value="1"/>
</dbReference>
<evidence type="ECO:0000313" key="10">
    <source>
        <dbReference type="EMBL" id="MFD2744079.1"/>
    </source>
</evidence>
<evidence type="ECO:0000259" key="9">
    <source>
        <dbReference type="PROSITE" id="PS52029"/>
    </source>
</evidence>
<evidence type="ECO:0000256" key="6">
    <source>
        <dbReference type="ARBA" id="ARBA00023316"/>
    </source>
</evidence>
<gene>
    <name evidence="10" type="ORF">ACFSQ6_11825</name>
</gene>
<evidence type="ECO:0000256" key="8">
    <source>
        <dbReference type="SAM" id="SignalP"/>
    </source>
</evidence>
<comment type="caution">
    <text evidence="10">The sequence shown here is derived from an EMBL/GenBank/DDBJ whole genome shotgun (WGS) entry which is preliminary data.</text>
</comment>
<protein>
    <submittedName>
        <fullName evidence="10">L,D-transpeptidase</fullName>
        <ecNumber evidence="10">2.3.2.-</ecNumber>
    </submittedName>
</protein>
<keyword evidence="5 7" id="KW-0573">Peptidoglycan synthesis</keyword>
<evidence type="ECO:0000313" key="11">
    <source>
        <dbReference type="Proteomes" id="UP001597418"/>
    </source>
</evidence>
<feature type="active site" description="Nucleophile" evidence="7">
    <location>
        <position position="325"/>
    </location>
</feature>
<evidence type="ECO:0000256" key="7">
    <source>
        <dbReference type="PROSITE-ProRule" id="PRU01373"/>
    </source>
</evidence>
<reference evidence="11" key="1">
    <citation type="journal article" date="2019" name="Int. J. Syst. Evol. Microbiol.">
        <title>The Global Catalogue of Microorganisms (GCM) 10K type strain sequencing project: providing services to taxonomists for standard genome sequencing and annotation.</title>
        <authorList>
            <consortium name="The Broad Institute Genomics Platform"/>
            <consortium name="The Broad Institute Genome Sequencing Center for Infectious Disease"/>
            <person name="Wu L."/>
            <person name="Ma J."/>
        </authorList>
    </citation>
    <scope>NUCLEOTIDE SEQUENCE [LARGE SCALE GENOMIC DNA]</scope>
    <source>
        <strain evidence="11">KCTC 42247</strain>
    </source>
</reference>
<organism evidence="10 11">
    <name type="scientific">Sphingobacterium populi</name>
    <dbReference type="NCBI Taxonomy" id="1812824"/>
    <lineage>
        <taxon>Bacteria</taxon>
        <taxon>Pseudomonadati</taxon>
        <taxon>Bacteroidota</taxon>
        <taxon>Sphingobacteriia</taxon>
        <taxon>Sphingobacteriales</taxon>
        <taxon>Sphingobacteriaceae</taxon>
        <taxon>Sphingobacterium</taxon>
    </lineage>
</organism>
<comment type="similarity">
    <text evidence="2">Belongs to the YkuD family.</text>
</comment>
<feature type="domain" description="L,D-TPase catalytic" evidence="9">
    <location>
        <begin position="214"/>
        <end position="350"/>
    </location>
</feature>
<dbReference type="Proteomes" id="UP001597418">
    <property type="component" value="Unassembled WGS sequence"/>
</dbReference>
<evidence type="ECO:0000256" key="3">
    <source>
        <dbReference type="ARBA" id="ARBA00022679"/>
    </source>
</evidence>
<accession>A0ABW5UDT1</accession>
<dbReference type="PROSITE" id="PS51257">
    <property type="entry name" value="PROKAR_LIPOPROTEIN"/>
    <property type="match status" value="1"/>
</dbReference>
<evidence type="ECO:0000256" key="4">
    <source>
        <dbReference type="ARBA" id="ARBA00022960"/>
    </source>
</evidence>
<dbReference type="RefSeq" id="WP_066750713.1">
    <property type="nucleotide sequence ID" value="NZ_JBHUMB010000014.1"/>
</dbReference>
<feature type="chain" id="PRO_5046991650" evidence="8">
    <location>
        <begin position="29"/>
        <end position="351"/>
    </location>
</feature>
<dbReference type="InterPro" id="IPR005490">
    <property type="entry name" value="LD_TPept_cat_dom"/>
</dbReference>
<dbReference type="InterPro" id="IPR038063">
    <property type="entry name" value="Transpep_catalytic_dom"/>
</dbReference>
<dbReference type="EC" id="2.3.2.-" evidence="10"/>
<comment type="pathway">
    <text evidence="1 7">Cell wall biogenesis; peptidoglycan biosynthesis.</text>
</comment>
<keyword evidence="3 10" id="KW-0808">Transferase</keyword>
<sequence length="351" mass="39953">MIKNLYILRVIFCALFAFILTSSCQQNTSDKKTVSDTEKRTADSLAKVKAAEEEVRKKPLTASDINLTKDLEYDKHTLEDEYPYKDTTRIFQWDKIKERLAEVENFQRMPHRYGVLQNHRNKNKEAPLVKNWKRNAYKRVADSLGTERWQGIPLYATGQHDAPELYGRDGYLVILTAHDTTTAMMEVEGISLPGKFDVPDRYVKTLEDTVIFDRVVIVDVTNQNITTCQKTDKGAWKILSMNPATSGVHKPPFSTETPLGVYVVQQKKKKMMFLKDGTSSIQGFAPYATRFSNGGYIHGVPVNNPNGKIVEYSWSLGTVPRSHMCVRNASSHAEFVYNWTKTLSSLIIVIE</sequence>
<keyword evidence="8" id="KW-0732">Signal</keyword>
<evidence type="ECO:0000256" key="1">
    <source>
        <dbReference type="ARBA" id="ARBA00004752"/>
    </source>
</evidence>
<feature type="active site" description="Proton donor/acceptor" evidence="7">
    <location>
        <position position="298"/>
    </location>
</feature>
<keyword evidence="10" id="KW-0012">Acyltransferase</keyword>
<proteinExistence type="inferred from homology"/>
<evidence type="ECO:0000256" key="5">
    <source>
        <dbReference type="ARBA" id="ARBA00022984"/>
    </source>
</evidence>
<evidence type="ECO:0000256" key="2">
    <source>
        <dbReference type="ARBA" id="ARBA00005992"/>
    </source>
</evidence>
<keyword evidence="4 7" id="KW-0133">Cell shape</keyword>